<sequence length="183" mass="20845">MSWPLFRTTTRLLSALSDLGFGDDAARSEITGSLSSKTLLRSPYIFPATRRAAYQETFFLPTKMADYVQVSSVYWLKKRLVERVPGQILASITALRLGLGDNATLRDFEEGDMLLAAWLMFSCLEKVVFDCHEEWLCPLTEQALVEQIRASFMVMTRTPVVQFEVKALSWQEAVRTHDGRLQE</sequence>
<organism evidence="1 2">
    <name type="scientific">Didymella glomerata</name>
    <dbReference type="NCBI Taxonomy" id="749621"/>
    <lineage>
        <taxon>Eukaryota</taxon>
        <taxon>Fungi</taxon>
        <taxon>Dikarya</taxon>
        <taxon>Ascomycota</taxon>
        <taxon>Pezizomycotina</taxon>
        <taxon>Dothideomycetes</taxon>
        <taxon>Pleosporomycetidae</taxon>
        <taxon>Pleosporales</taxon>
        <taxon>Pleosporineae</taxon>
        <taxon>Didymellaceae</taxon>
        <taxon>Didymella</taxon>
    </lineage>
</organism>
<name>A0A9W8X4Y7_9PLEO</name>
<gene>
    <name evidence="1" type="ORF">N0V87_002178</name>
</gene>
<comment type="caution">
    <text evidence="1">The sequence shown here is derived from an EMBL/GenBank/DDBJ whole genome shotgun (WGS) entry which is preliminary data.</text>
</comment>
<dbReference type="Proteomes" id="UP001140562">
    <property type="component" value="Unassembled WGS sequence"/>
</dbReference>
<accession>A0A9W8X4Y7</accession>
<keyword evidence="2" id="KW-1185">Reference proteome</keyword>
<evidence type="ECO:0000313" key="2">
    <source>
        <dbReference type="Proteomes" id="UP001140562"/>
    </source>
</evidence>
<reference evidence="1" key="1">
    <citation type="submission" date="2022-10" db="EMBL/GenBank/DDBJ databases">
        <title>Tapping the CABI collections for fungal endophytes: first genome assemblies for Collariella, Neodidymelliopsis, Ascochyta clinopodiicola, Didymella pomorum, Didymosphaeria variabile, Neocosmospora piperis and Neocucurbitaria cava.</title>
        <authorList>
            <person name="Hill R."/>
        </authorList>
    </citation>
    <scope>NUCLEOTIDE SEQUENCE</scope>
    <source>
        <strain evidence="1">IMI 360193</strain>
    </source>
</reference>
<proteinExistence type="predicted"/>
<dbReference type="AlphaFoldDB" id="A0A9W8X4Y7"/>
<protein>
    <submittedName>
        <fullName evidence="1">Uncharacterized protein</fullName>
    </submittedName>
</protein>
<dbReference type="EMBL" id="JAPEUV010000014">
    <property type="protein sequence ID" value="KAJ4340826.1"/>
    <property type="molecule type" value="Genomic_DNA"/>
</dbReference>
<evidence type="ECO:0000313" key="1">
    <source>
        <dbReference type="EMBL" id="KAJ4340826.1"/>
    </source>
</evidence>